<dbReference type="Gene3D" id="3.30.560.10">
    <property type="entry name" value="Glucose Oxidase, domain 3"/>
    <property type="match status" value="1"/>
</dbReference>
<dbReference type="EMBL" id="JAPVEB010000006">
    <property type="protein sequence ID" value="KAJ5261827.1"/>
    <property type="molecule type" value="Genomic_DNA"/>
</dbReference>
<evidence type="ECO:0000313" key="2">
    <source>
        <dbReference type="Proteomes" id="UP001220256"/>
    </source>
</evidence>
<sequence>MLFVKSSSLKFQGDLGSHKYRQGKASNGNETPFCPYGQPQFELSKSNYVVVLIRLASEAAEITLNSVNPLQQPNIVQSYVTNDHDIIALRDDIMSAYNVLENAEKDIIEDEYP</sequence>
<keyword evidence="2" id="KW-1185">Reference proteome</keyword>
<proteinExistence type="predicted"/>
<dbReference type="Proteomes" id="UP001220256">
    <property type="component" value="Unassembled WGS sequence"/>
</dbReference>
<organism evidence="1 2">
    <name type="scientific">Penicillium chrysogenum</name>
    <name type="common">Penicillium notatum</name>
    <dbReference type="NCBI Taxonomy" id="5076"/>
    <lineage>
        <taxon>Eukaryota</taxon>
        <taxon>Fungi</taxon>
        <taxon>Dikarya</taxon>
        <taxon>Ascomycota</taxon>
        <taxon>Pezizomycotina</taxon>
        <taxon>Eurotiomycetes</taxon>
        <taxon>Eurotiomycetidae</taxon>
        <taxon>Eurotiales</taxon>
        <taxon>Aspergillaceae</taxon>
        <taxon>Penicillium</taxon>
        <taxon>Penicillium chrysogenum species complex</taxon>
    </lineage>
</organism>
<evidence type="ECO:0000313" key="1">
    <source>
        <dbReference type="EMBL" id="KAJ5261827.1"/>
    </source>
</evidence>
<protein>
    <submittedName>
        <fullName evidence="1">Uncharacterized protein</fullName>
    </submittedName>
</protein>
<reference evidence="1 2" key="1">
    <citation type="journal article" date="2023" name="IMA Fungus">
        <title>Comparative genomic study of the Penicillium genus elucidates a diverse pangenome and 15 lateral gene transfer events.</title>
        <authorList>
            <person name="Petersen C."/>
            <person name="Sorensen T."/>
            <person name="Nielsen M.R."/>
            <person name="Sondergaard T.E."/>
            <person name="Sorensen J.L."/>
            <person name="Fitzpatrick D.A."/>
            <person name="Frisvad J.C."/>
            <person name="Nielsen K.L."/>
        </authorList>
    </citation>
    <scope>NUCLEOTIDE SEQUENCE [LARGE SCALE GENOMIC DNA]</scope>
    <source>
        <strain evidence="1 2">IBT 3361</strain>
    </source>
</reference>
<name>A0ABQ8WBI5_PENCH</name>
<accession>A0ABQ8WBI5</accession>
<gene>
    <name evidence="1" type="ORF">N7505_008694</name>
</gene>
<comment type="caution">
    <text evidence="1">The sequence shown here is derived from an EMBL/GenBank/DDBJ whole genome shotgun (WGS) entry which is preliminary data.</text>
</comment>